<feature type="transmembrane region" description="Helical" evidence="1">
    <location>
        <begin position="28"/>
        <end position="50"/>
    </location>
</feature>
<keyword evidence="1" id="KW-0812">Transmembrane</keyword>
<evidence type="ECO:0000313" key="3">
    <source>
        <dbReference type="Proteomes" id="UP000762676"/>
    </source>
</evidence>
<keyword evidence="1" id="KW-0472">Membrane</keyword>
<accession>A0AAV4IZ46</accession>
<gene>
    <name evidence="2" type="ORF">ElyMa_004913700</name>
</gene>
<name>A0AAV4IZ46_9GAST</name>
<proteinExistence type="predicted"/>
<sequence length="96" mass="10376">ITPTDLFSSVSRNCTARIRQGILSPSHFVAVIGVVMIVVVVIVVAVVVIVGGGRGGGGAAAATVVEEKIWLFEFLMPQSTSRLYQRRRFGQLLRSY</sequence>
<comment type="caution">
    <text evidence="2">The sequence shown here is derived from an EMBL/GenBank/DDBJ whole genome shotgun (WGS) entry which is preliminary data.</text>
</comment>
<dbReference type="Proteomes" id="UP000762676">
    <property type="component" value="Unassembled WGS sequence"/>
</dbReference>
<dbReference type="EMBL" id="BMAT01009842">
    <property type="protein sequence ID" value="GFS14693.1"/>
    <property type="molecule type" value="Genomic_DNA"/>
</dbReference>
<organism evidence="2 3">
    <name type="scientific">Elysia marginata</name>
    <dbReference type="NCBI Taxonomy" id="1093978"/>
    <lineage>
        <taxon>Eukaryota</taxon>
        <taxon>Metazoa</taxon>
        <taxon>Spiralia</taxon>
        <taxon>Lophotrochozoa</taxon>
        <taxon>Mollusca</taxon>
        <taxon>Gastropoda</taxon>
        <taxon>Heterobranchia</taxon>
        <taxon>Euthyneura</taxon>
        <taxon>Panpulmonata</taxon>
        <taxon>Sacoglossa</taxon>
        <taxon>Placobranchoidea</taxon>
        <taxon>Plakobranchidae</taxon>
        <taxon>Elysia</taxon>
    </lineage>
</organism>
<dbReference type="AlphaFoldDB" id="A0AAV4IZ46"/>
<keyword evidence="1" id="KW-1133">Transmembrane helix</keyword>
<evidence type="ECO:0000256" key="1">
    <source>
        <dbReference type="SAM" id="Phobius"/>
    </source>
</evidence>
<reference evidence="2 3" key="1">
    <citation type="journal article" date="2021" name="Elife">
        <title>Chloroplast acquisition without the gene transfer in kleptoplastic sea slugs, Plakobranchus ocellatus.</title>
        <authorList>
            <person name="Maeda T."/>
            <person name="Takahashi S."/>
            <person name="Yoshida T."/>
            <person name="Shimamura S."/>
            <person name="Takaki Y."/>
            <person name="Nagai Y."/>
            <person name="Toyoda A."/>
            <person name="Suzuki Y."/>
            <person name="Arimoto A."/>
            <person name="Ishii H."/>
            <person name="Satoh N."/>
            <person name="Nishiyama T."/>
            <person name="Hasebe M."/>
            <person name="Maruyama T."/>
            <person name="Minagawa J."/>
            <person name="Obokata J."/>
            <person name="Shigenobu S."/>
        </authorList>
    </citation>
    <scope>NUCLEOTIDE SEQUENCE [LARGE SCALE GENOMIC DNA]</scope>
</reference>
<evidence type="ECO:0000313" key="2">
    <source>
        <dbReference type="EMBL" id="GFS14693.1"/>
    </source>
</evidence>
<keyword evidence="3" id="KW-1185">Reference proteome</keyword>
<feature type="non-terminal residue" evidence="2">
    <location>
        <position position="1"/>
    </location>
</feature>
<protein>
    <submittedName>
        <fullName evidence="2">Uncharacterized protein</fullName>
    </submittedName>
</protein>